<dbReference type="EMBL" id="CTEE01000001">
    <property type="protein sequence ID" value="CQD12822.1"/>
    <property type="molecule type" value="Genomic_DNA"/>
</dbReference>
<dbReference type="Proteomes" id="UP000199251">
    <property type="component" value="Unassembled WGS sequence"/>
</dbReference>
<accession>A0A0E4GY61</accession>
<dbReference type="STRING" id="141349.BN1232_02467"/>
<sequence length="69" mass="7225">MVDRVVTAASLEGLFTQNFPKAALAASSETSARHIQAGGLEYPQSRTANAATRALGWALISFVSQGMSL</sequence>
<gene>
    <name evidence="1" type="ORF">BN1232_02467</name>
</gene>
<evidence type="ECO:0000313" key="2">
    <source>
        <dbReference type="Proteomes" id="UP000199251"/>
    </source>
</evidence>
<organism evidence="1 2">
    <name type="scientific">Mycobacterium lentiflavum</name>
    <dbReference type="NCBI Taxonomy" id="141349"/>
    <lineage>
        <taxon>Bacteria</taxon>
        <taxon>Bacillati</taxon>
        <taxon>Actinomycetota</taxon>
        <taxon>Actinomycetes</taxon>
        <taxon>Mycobacteriales</taxon>
        <taxon>Mycobacteriaceae</taxon>
        <taxon>Mycobacterium</taxon>
        <taxon>Mycobacterium simiae complex</taxon>
    </lineage>
</organism>
<protein>
    <submittedName>
        <fullName evidence="1">Uncharacterized protein</fullName>
    </submittedName>
</protein>
<dbReference type="AlphaFoldDB" id="A0A0E4GY61"/>
<proteinExistence type="predicted"/>
<reference evidence="1 2" key="1">
    <citation type="submission" date="2015-03" db="EMBL/GenBank/DDBJ databases">
        <authorList>
            <person name="Urmite Genomes"/>
        </authorList>
    </citation>
    <scope>NUCLEOTIDE SEQUENCE [LARGE SCALE GENOMIC DNA]</scope>
    <source>
        <strain evidence="1 2">CSUR P1491</strain>
    </source>
</reference>
<evidence type="ECO:0000313" key="1">
    <source>
        <dbReference type="EMBL" id="CQD12822.1"/>
    </source>
</evidence>
<name>A0A0E4GY61_MYCLN</name>